<dbReference type="InterPro" id="IPR002563">
    <property type="entry name" value="Flavin_Rdtase-like_dom"/>
</dbReference>
<gene>
    <name evidence="4" type="ORF">SAMN05661010_00804</name>
</gene>
<dbReference type="Gene3D" id="2.30.110.10">
    <property type="entry name" value="Electron Transport, Fmn-binding Protein, Chain A"/>
    <property type="match status" value="1"/>
</dbReference>
<evidence type="ECO:0000313" key="5">
    <source>
        <dbReference type="Proteomes" id="UP000198654"/>
    </source>
</evidence>
<dbReference type="AlphaFoldDB" id="A0A1G9GR09"/>
<protein>
    <submittedName>
        <fullName evidence="4">NADH-FMN oxidoreductase RutF, flavin reductase (DIM6/NTAB) family</fullName>
    </submittedName>
</protein>
<proteinExistence type="inferred from homology"/>
<dbReference type="SMART" id="SM00903">
    <property type="entry name" value="Flavin_Reduct"/>
    <property type="match status" value="1"/>
</dbReference>
<name>A0A1G9GR09_9GAMM</name>
<dbReference type="PANTHER" id="PTHR30466:SF11">
    <property type="entry name" value="FLAVIN-DEPENDENT MONOOXYGENASE, REDUCTASE SUBUNIT HSAB"/>
    <property type="match status" value="1"/>
</dbReference>
<evidence type="ECO:0000256" key="2">
    <source>
        <dbReference type="ARBA" id="ARBA00023002"/>
    </source>
</evidence>
<organism evidence="4 5">
    <name type="scientific">Modicisalibacter muralis</name>
    <dbReference type="NCBI Taxonomy" id="119000"/>
    <lineage>
        <taxon>Bacteria</taxon>
        <taxon>Pseudomonadati</taxon>
        <taxon>Pseudomonadota</taxon>
        <taxon>Gammaproteobacteria</taxon>
        <taxon>Oceanospirillales</taxon>
        <taxon>Halomonadaceae</taxon>
        <taxon>Modicisalibacter</taxon>
    </lineage>
</organism>
<evidence type="ECO:0000259" key="3">
    <source>
        <dbReference type="SMART" id="SM00903"/>
    </source>
</evidence>
<reference evidence="4 5" key="1">
    <citation type="submission" date="2016-10" db="EMBL/GenBank/DDBJ databases">
        <authorList>
            <person name="de Groot N.N."/>
        </authorList>
    </citation>
    <scope>NUCLEOTIDE SEQUENCE [LARGE SCALE GENOMIC DNA]</scope>
    <source>
        <strain evidence="4 5">DSM 14789</strain>
    </source>
</reference>
<dbReference type="STRING" id="119000.SAMN05661010_00804"/>
<keyword evidence="2" id="KW-0560">Oxidoreductase</keyword>
<comment type="similarity">
    <text evidence="1">Belongs to the non-flavoprotein flavin reductase family.</text>
</comment>
<dbReference type="EMBL" id="FNGI01000001">
    <property type="protein sequence ID" value="SDL03119.1"/>
    <property type="molecule type" value="Genomic_DNA"/>
</dbReference>
<dbReference type="SUPFAM" id="SSF50475">
    <property type="entry name" value="FMN-binding split barrel"/>
    <property type="match status" value="1"/>
</dbReference>
<evidence type="ECO:0000256" key="1">
    <source>
        <dbReference type="ARBA" id="ARBA00008898"/>
    </source>
</evidence>
<sequence length="169" mass="17978">MIDSQAYKQVLGAFPTGVTVVTALDADDRLVGFTASAFSAVSMDPPLVLVCPSLGSDSYPVIRRSGRFAIHILGHEQESIAYRFASKGSDKAEGIAWHRSTHGNALLDGAAAYLECRLWEDYPGGDHAIVVGEVQALRVATAEKADPLLYCRGKMGKLPPTLSLMAATA</sequence>
<dbReference type="OrthoDB" id="9792858at2"/>
<dbReference type="RefSeq" id="WP_089725687.1">
    <property type="nucleotide sequence ID" value="NZ_FNGI01000001.1"/>
</dbReference>
<dbReference type="GO" id="GO:0010181">
    <property type="term" value="F:FMN binding"/>
    <property type="evidence" value="ECO:0007669"/>
    <property type="project" value="InterPro"/>
</dbReference>
<dbReference type="InterPro" id="IPR012349">
    <property type="entry name" value="Split_barrel_FMN-bd"/>
</dbReference>
<accession>A0A1G9GR09</accession>
<dbReference type="Pfam" id="PF01613">
    <property type="entry name" value="Flavin_Reduct"/>
    <property type="match status" value="1"/>
</dbReference>
<dbReference type="InterPro" id="IPR050268">
    <property type="entry name" value="NADH-dep_flavin_reductase"/>
</dbReference>
<dbReference type="PANTHER" id="PTHR30466">
    <property type="entry name" value="FLAVIN REDUCTASE"/>
    <property type="match status" value="1"/>
</dbReference>
<evidence type="ECO:0000313" key="4">
    <source>
        <dbReference type="EMBL" id="SDL03119.1"/>
    </source>
</evidence>
<feature type="domain" description="Flavin reductase like" evidence="3">
    <location>
        <begin position="11"/>
        <end position="157"/>
    </location>
</feature>
<dbReference type="GO" id="GO:0042602">
    <property type="term" value="F:riboflavin reductase (NADPH) activity"/>
    <property type="evidence" value="ECO:0007669"/>
    <property type="project" value="TreeGrafter"/>
</dbReference>
<dbReference type="Proteomes" id="UP000198654">
    <property type="component" value="Unassembled WGS sequence"/>
</dbReference>
<keyword evidence="5" id="KW-1185">Reference proteome</keyword>